<dbReference type="Gene3D" id="3.30.160.60">
    <property type="entry name" value="Classic Zinc Finger"/>
    <property type="match status" value="1"/>
</dbReference>
<dbReference type="PROSITE" id="PS50157">
    <property type="entry name" value="ZINC_FINGER_C2H2_2"/>
    <property type="match status" value="1"/>
</dbReference>
<sequence>MMRHVSAGHRLVGIKPRHYCRICQNYIEERPKITTHPCLEHAVAPVVEMAGAVFECVQCGDKFPTSRGLHNHATTAHAPRPTEQEAAAEPEPGRRVTRRAARELNMNDFPPARPPSPVAEEEGADRGAAKISEDLRLPIAKLSHEKWPVPEVGLDKGGRSSQGRLEESARPASRDLPACQLQGGEDSPYSRGRPGNIAILLAVAAIAQAGLIASIVPITAPALGRTPSLD</sequence>
<evidence type="ECO:0000256" key="3">
    <source>
        <dbReference type="SAM" id="Phobius"/>
    </source>
</evidence>
<proteinExistence type="predicted"/>
<keyword evidence="3" id="KW-0472">Membrane</keyword>
<name>A0A9P0E9M6_NEZVI</name>
<keyword evidence="3" id="KW-0812">Transmembrane</keyword>
<keyword evidence="1" id="KW-0479">Metal-binding</keyword>
<keyword evidence="1" id="KW-0862">Zinc</keyword>
<feature type="domain" description="C2H2-type" evidence="4">
    <location>
        <begin position="54"/>
        <end position="82"/>
    </location>
</feature>
<accession>A0A9P0E9M6</accession>
<dbReference type="EMBL" id="OV725077">
    <property type="protein sequence ID" value="CAH1392438.1"/>
    <property type="molecule type" value="Genomic_DNA"/>
</dbReference>
<evidence type="ECO:0000256" key="1">
    <source>
        <dbReference type="PROSITE-ProRule" id="PRU00042"/>
    </source>
</evidence>
<dbReference type="AlphaFoldDB" id="A0A9P0E9M6"/>
<dbReference type="PROSITE" id="PS00028">
    <property type="entry name" value="ZINC_FINGER_C2H2_1"/>
    <property type="match status" value="1"/>
</dbReference>
<protein>
    <recommendedName>
        <fullName evidence="4">C2H2-type domain-containing protein</fullName>
    </recommendedName>
</protein>
<keyword evidence="1" id="KW-0863">Zinc-finger</keyword>
<dbReference type="InterPro" id="IPR013087">
    <property type="entry name" value="Znf_C2H2_type"/>
</dbReference>
<dbReference type="GO" id="GO:0008270">
    <property type="term" value="F:zinc ion binding"/>
    <property type="evidence" value="ECO:0007669"/>
    <property type="project" value="UniProtKB-KW"/>
</dbReference>
<gene>
    <name evidence="5" type="ORF">NEZAVI_LOCUS3251</name>
</gene>
<feature type="transmembrane region" description="Helical" evidence="3">
    <location>
        <begin position="197"/>
        <end position="220"/>
    </location>
</feature>
<feature type="compositionally biased region" description="Basic and acidic residues" evidence="2">
    <location>
        <begin position="149"/>
        <end position="173"/>
    </location>
</feature>
<feature type="region of interest" description="Disordered" evidence="2">
    <location>
        <begin position="70"/>
        <end position="126"/>
    </location>
</feature>
<organism evidence="5 6">
    <name type="scientific">Nezara viridula</name>
    <name type="common">Southern green stink bug</name>
    <name type="synonym">Cimex viridulus</name>
    <dbReference type="NCBI Taxonomy" id="85310"/>
    <lineage>
        <taxon>Eukaryota</taxon>
        <taxon>Metazoa</taxon>
        <taxon>Ecdysozoa</taxon>
        <taxon>Arthropoda</taxon>
        <taxon>Hexapoda</taxon>
        <taxon>Insecta</taxon>
        <taxon>Pterygota</taxon>
        <taxon>Neoptera</taxon>
        <taxon>Paraneoptera</taxon>
        <taxon>Hemiptera</taxon>
        <taxon>Heteroptera</taxon>
        <taxon>Panheteroptera</taxon>
        <taxon>Pentatomomorpha</taxon>
        <taxon>Pentatomoidea</taxon>
        <taxon>Pentatomidae</taxon>
        <taxon>Pentatominae</taxon>
        <taxon>Nezara</taxon>
    </lineage>
</organism>
<keyword evidence="6" id="KW-1185">Reference proteome</keyword>
<feature type="compositionally biased region" description="Low complexity" evidence="2">
    <location>
        <begin position="78"/>
        <end position="90"/>
    </location>
</feature>
<reference evidence="5" key="1">
    <citation type="submission" date="2022-01" db="EMBL/GenBank/DDBJ databases">
        <authorList>
            <person name="King R."/>
        </authorList>
    </citation>
    <scope>NUCLEOTIDE SEQUENCE</scope>
</reference>
<evidence type="ECO:0000256" key="2">
    <source>
        <dbReference type="SAM" id="MobiDB-lite"/>
    </source>
</evidence>
<feature type="region of interest" description="Disordered" evidence="2">
    <location>
        <begin position="149"/>
        <end position="190"/>
    </location>
</feature>
<evidence type="ECO:0000313" key="5">
    <source>
        <dbReference type="EMBL" id="CAH1392438.1"/>
    </source>
</evidence>
<evidence type="ECO:0000313" key="6">
    <source>
        <dbReference type="Proteomes" id="UP001152798"/>
    </source>
</evidence>
<evidence type="ECO:0000259" key="4">
    <source>
        <dbReference type="PROSITE" id="PS50157"/>
    </source>
</evidence>
<keyword evidence="3" id="KW-1133">Transmembrane helix</keyword>
<dbReference type="Proteomes" id="UP001152798">
    <property type="component" value="Chromosome 1"/>
</dbReference>